<dbReference type="AlphaFoldDB" id="A0A9X3W2R6"/>
<evidence type="ECO:0000313" key="1">
    <source>
        <dbReference type="EMBL" id="MDB6257283.1"/>
    </source>
</evidence>
<organism evidence="1 2">
    <name type="scientific">Lactobacillus amylovorus</name>
    <dbReference type="NCBI Taxonomy" id="1604"/>
    <lineage>
        <taxon>Bacteria</taxon>
        <taxon>Bacillati</taxon>
        <taxon>Bacillota</taxon>
        <taxon>Bacilli</taxon>
        <taxon>Lactobacillales</taxon>
        <taxon>Lactobacillaceae</taxon>
        <taxon>Lactobacillus</taxon>
    </lineage>
</organism>
<accession>A0A9X3W2R6</accession>
<dbReference type="Proteomes" id="UP001141981">
    <property type="component" value="Unassembled WGS sequence"/>
</dbReference>
<protein>
    <submittedName>
        <fullName evidence="1">Uncharacterized protein</fullName>
    </submittedName>
</protein>
<sequence>MTTIIGFEEYFSKIERKNCMRLIPVKQATTLLKRICNDKSKYREIKLLTAKKGRSITVKNNGIELTLIENGYLHFSKNYSLKEISTCRHAVQAAFRKEFPRSNRAYLMTVLE</sequence>
<comment type="caution">
    <text evidence="1">The sequence shown here is derived from an EMBL/GenBank/DDBJ whole genome shotgun (WGS) entry which is preliminary data.</text>
</comment>
<reference evidence="1" key="2">
    <citation type="submission" date="2022-10" db="EMBL/GenBank/DDBJ databases">
        <authorList>
            <person name="Kostovova I."/>
            <person name="Moravkova M."/>
            <person name="Pechar R."/>
        </authorList>
    </citation>
    <scope>NUCLEOTIDE SEQUENCE</scope>
    <source>
        <strain evidence="1">M490A</strain>
    </source>
</reference>
<reference evidence="1" key="1">
    <citation type="journal article" date="2022" name="Microorganisms">
        <title>Antibiotic Susceptibility, Resistance Gene Determinants and Corresponding Genomic Regions in Lactobacillus amylovorus Isolates Derived from Wild Boars and Domestic Pigs.</title>
        <authorList>
            <person name="Moravkova M."/>
            <person name="Kostovova I."/>
            <person name="Kavanova K."/>
            <person name="Pechar R."/>
            <person name="Stanek S."/>
            <person name="Brychta A."/>
            <person name="Zeman M."/>
            <person name="Kubasova T."/>
        </authorList>
    </citation>
    <scope>NUCLEOTIDE SEQUENCE</scope>
    <source>
        <strain evidence="1">M490A</strain>
    </source>
</reference>
<gene>
    <name evidence="1" type="ORF">ODU72_01095</name>
</gene>
<dbReference type="EMBL" id="JAOTGY010000002">
    <property type="protein sequence ID" value="MDB6257283.1"/>
    <property type="molecule type" value="Genomic_DNA"/>
</dbReference>
<name>A0A9X3W2R6_LACAM</name>
<evidence type="ECO:0000313" key="2">
    <source>
        <dbReference type="Proteomes" id="UP001141981"/>
    </source>
</evidence>
<proteinExistence type="predicted"/>